<organism evidence="2 3">
    <name type="scientific">Penicillium cinerascens</name>
    <dbReference type="NCBI Taxonomy" id="70096"/>
    <lineage>
        <taxon>Eukaryota</taxon>
        <taxon>Fungi</taxon>
        <taxon>Dikarya</taxon>
        <taxon>Ascomycota</taxon>
        <taxon>Pezizomycotina</taxon>
        <taxon>Eurotiomycetes</taxon>
        <taxon>Eurotiomycetidae</taxon>
        <taxon>Eurotiales</taxon>
        <taxon>Aspergillaceae</taxon>
        <taxon>Penicillium</taxon>
    </lineage>
</organism>
<accession>A0A9W9SZI7</accession>
<feature type="region of interest" description="Disordered" evidence="1">
    <location>
        <begin position="329"/>
        <end position="384"/>
    </location>
</feature>
<feature type="region of interest" description="Disordered" evidence="1">
    <location>
        <begin position="453"/>
        <end position="564"/>
    </location>
</feature>
<feature type="compositionally biased region" description="Basic and acidic residues" evidence="1">
    <location>
        <begin position="499"/>
        <end position="509"/>
    </location>
</feature>
<reference evidence="2" key="2">
    <citation type="journal article" date="2023" name="IMA Fungus">
        <title>Comparative genomic study of the Penicillium genus elucidates a diverse pangenome and 15 lateral gene transfer events.</title>
        <authorList>
            <person name="Petersen C."/>
            <person name="Sorensen T."/>
            <person name="Nielsen M.R."/>
            <person name="Sondergaard T.E."/>
            <person name="Sorensen J.L."/>
            <person name="Fitzpatrick D.A."/>
            <person name="Frisvad J.C."/>
            <person name="Nielsen K.L."/>
        </authorList>
    </citation>
    <scope>NUCLEOTIDE SEQUENCE</scope>
    <source>
        <strain evidence="2">IBT 15544</strain>
    </source>
</reference>
<sequence>MISQFTFPLQRTHRTPTSWNKKRSNRPPSLNLGESFVKQNNKENQVAQAMRGSPSEHGDKEAETVPVKMRIEISMLGSRSFNPEHIQTTAEPPATELRSDTLVEEHMETIHGKNLEAQPKRSTSVQDSLRTFIQLGSDDSDSDPDIFSVSDSRPTTRSTSVLAQYFPEDSSNLHVASPSSADAADQKIKSPDYAMLLENEAHDRLSTFYKKPAVAEEGKKIDDSSPRSGKSRVSDPSDIFDGASSCYSQRTSLTSVSADGANERSPYKSADAYSIRNPTSAGVFDDAASVYSPGAPAFASPVASLRQSRRADNVCLPRTQTLPPRLAEELKNKPLPLEPVREPSPLAIRRSSPSSTEISPQDPSQYSLVPQRQNSHHPVAMRRQKSRELCRECGSHCESRFRRRHDYEQQMRRGPTLSQAAEELERALAELAKGSKKKQRTVLILDGPLQVSRHGGDLVATRPAPRPPPITPHSQSHRDGSLETRRSAKDKTGPSGKSHRAENTSKEYRPNNLQPNSEVSTEKEVAKAIRLKDSSTKKSIKTPKAEKQVRVHSTQSFKKTEKSKLKKSFTLSMLSFTLRNLNGRQDQGRGRRLGSRSGPSRDPPDNGEYLSHRLAPDSNLAPAKRDLLLQLPRLQTQDLETNKFESLTQAQEVQMGRLTYPAGLGSVNSAFDAARHPLLRVFPPEDEKILVAYARMRNNYAFVSTARASSVYMAPEQIYELDATPPSPTRPGFVRKNKRVPTNVDFPVGMTESLIVAIMERIESLDDLFNFVLVNKRIYMIFKARELYMIKSALFKMSPPAWELREMSPPWETEWIPLQDPDSRVPEYTPTTYLDRYASDIYTLARLKSMILVRCSPFLRRDTIDGLSGVDPIRLEEVDDAFWRIWTFCRIFGSGKGRENDLEGQVDWLRGGAKARNYMGATSTMTEPFGMNDVLFEPPEGFARGNCGGLSQKQMYDMTEIWTCLTVLLQPMHGNCAAARDVGIFDCMDIAQGDRICEESTLEEWTAYVLTLGLSAVVTLSSLCPAEATDETFEKAKSLGLTKWELTETEASRSSFLKEAVSRAYEAKERALSTQSNSPRDLTSRELNLANAEAERAREERNHAFKVELRTLRLRNARSNVELGTSFSNERPMSEFSTIIRNLDGSIRRTSVSVPEDAPTVPPVPPLIFERLSTSTTSSPPRTPKYTPPPSNKSDPSIPIFPRSPPHPTQLLAPPLLRPQVQDPVDLAMNKMVHELGFNENDVKWALKITDTGEGIDMVAAEQLLKKQKKKQLHNPFASRGKDSLLHSVIKRQKSQDLSWRWA</sequence>
<feature type="region of interest" description="Disordered" evidence="1">
    <location>
        <begin position="135"/>
        <end position="154"/>
    </location>
</feature>
<evidence type="ECO:0000313" key="2">
    <source>
        <dbReference type="EMBL" id="KAJ5203869.1"/>
    </source>
</evidence>
<proteinExistence type="predicted"/>
<feature type="compositionally biased region" description="Polar residues" evidence="1">
    <location>
        <begin position="37"/>
        <end position="47"/>
    </location>
</feature>
<comment type="caution">
    <text evidence="2">The sequence shown here is derived from an EMBL/GenBank/DDBJ whole genome shotgun (WGS) entry which is preliminary data.</text>
</comment>
<feature type="region of interest" description="Disordered" evidence="1">
    <location>
        <begin position="215"/>
        <end position="245"/>
    </location>
</feature>
<gene>
    <name evidence="2" type="ORF">N7498_004748</name>
</gene>
<feature type="compositionally biased region" description="Basic and acidic residues" evidence="1">
    <location>
        <begin position="54"/>
        <end position="63"/>
    </location>
</feature>
<feature type="compositionally biased region" description="Pro residues" evidence="1">
    <location>
        <begin position="1181"/>
        <end position="1191"/>
    </location>
</feature>
<feature type="region of interest" description="Disordered" evidence="1">
    <location>
        <begin position="1"/>
        <end position="63"/>
    </location>
</feature>
<dbReference type="RefSeq" id="XP_058308348.1">
    <property type="nucleotide sequence ID" value="XM_058451810.1"/>
</dbReference>
<feature type="region of interest" description="Disordered" evidence="1">
    <location>
        <begin position="580"/>
        <end position="616"/>
    </location>
</feature>
<evidence type="ECO:0000256" key="1">
    <source>
        <dbReference type="SAM" id="MobiDB-lite"/>
    </source>
</evidence>
<dbReference type="Proteomes" id="UP001150904">
    <property type="component" value="Unassembled WGS sequence"/>
</dbReference>
<dbReference type="GeneID" id="83179111"/>
<protein>
    <submittedName>
        <fullName evidence="2">Uncharacterized protein</fullName>
    </submittedName>
</protein>
<name>A0A9W9SZI7_9EURO</name>
<feature type="region of interest" description="Disordered" evidence="1">
    <location>
        <begin position="251"/>
        <end position="270"/>
    </location>
</feature>
<keyword evidence="3" id="KW-1185">Reference proteome</keyword>
<feature type="compositionally biased region" description="Basic and acidic residues" evidence="1">
    <location>
        <begin position="476"/>
        <end position="492"/>
    </location>
</feature>
<feature type="compositionally biased region" description="Basic and acidic residues" evidence="1">
    <location>
        <begin position="520"/>
        <end position="536"/>
    </location>
</feature>
<feature type="compositionally biased region" description="Polar residues" evidence="1">
    <location>
        <begin position="1"/>
        <end position="19"/>
    </location>
</feature>
<dbReference type="OrthoDB" id="5376710at2759"/>
<feature type="compositionally biased region" description="Polar residues" evidence="1">
    <location>
        <begin position="351"/>
        <end position="373"/>
    </location>
</feature>
<feature type="region of interest" description="Disordered" evidence="1">
    <location>
        <begin position="1171"/>
        <end position="1210"/>
    </location>
</feature>
<reference evidence="2" key="1">
    <citation type="submission" date="2022-12" db="EMBL/GenBank/DDBJ databases">
        <authorList>
            <person name="Petersen C."/>
        </authorList>
    </citation>
    <scope>NUCLEOTIDE SEQUENCE</scope>
    <source>
        <strain evidence="2">IBT 15544</strain>
    </source>
</reference>
<dbReference type="EMBL" id="JAPQKR010000012">
    <property type="protein sequence ID" value="KAJ5203869.1"/>
    <property type="molecule type" value="Genomic_DNA"/>
</dbReference>
<evidence type="ECO:0000313" key="3">
    <source>
        <dbReference type="Proteomes" id="UP001150904"/>
    </source>
</evidence>
<feature type="compositionally biased region" description="Basic and acidic residues" evidence="1">
    <location>
        <begin position="215"/>
        <end position="225"/>
    </location>
</feature>